<sequence>MRITPAVVAEEREWVRERAPVVVALINATRAELGARFDTEVGEVTVEQYRRAVDEVFADGDRAVNVAALVRLLRNLDVAGDYPGFVVDELLGRELAGTVAGDQPLRLLGEATFHYADVAIEGTGSAAGTDDGDSAGTEDGGPAGLDDLDAALAAGFQTRLPGWGWREVESPFAVDAGEREGETTRDE</sequence>
<feature type="domain" description="DUF7984" evidence="2">
    <location>
        <begin position="1"/>
        <end position="135"/>
    </location>
</feature>
<dbReference type="RefSeq" id="WP_198062527.1">
    <property type="nucleotide sequence ID" value="NZ_CP065856.1"/>
</dbReference>
<dbReference type="Pfam" id="PF25945">
    <property type="entry name" value="DUF7984"/>
    <property type="match status" value="2"/>
</dbReference>
<dbReference type="GeneID" id="60587564"/>
<dbReference type="OrthoDB" id="213736at2157"/>
<gene>
    <name evidence="3" type="ORF">I7X12_03685</name>
</gene>
<keyword evidence="4" id="KW-1185">Reference proteome</keyword>
<dbReference type="InterPro" id="IPR058290">
    <property type="entry name" value="DUF7984"/>
</dbReference>
<feature type="region of interest" description="Disordered" evidence="1">
    <location>
        <begin position="124"/>
        <end position="147"/>
    </location>
</feature>
<name>A0A7T3FZU0_9EURY</name>
<organism evidence="3 4">
    <name type="scientific">Halosimplex litoreum</name>
    <dbReference type="NCBI Taxonomy" id="1198301"/>
    <lineage>
        <taxon>Archaea</taxon>
        <taxon>Methanobacteriati</taxon>
        <taxon>Methanobacteriota</taxon>
        <taxon>Stenosarchaea group</taxon>
        <taxon>Halobacteria</taxon>
        <taxon>Halobacteriales</taxon>
        <taxon>Haloarculaceae</taxon>
        <taxon>Halosimplex</taxon>
    </lineage>
</organism>
<evidence type="ECO:0000313" key="4">
    <source>
        <dbReference type="Proteomes" id="UP000595001"/>
    </source>
</evidence>
<proteinExistence type="predicted"/>
<evidence type="ECO:0000313" key="3">
    <source>
        <dbReference type="EMBL" id="QPV63745.1"/>
    </source>
</evidence>
<dbReference type="KEGG" id="hlt:I7X12_03685"/>
<accession>A0A7T3FZU0</accession>
<feature type="compositionally biased region" description="Low complexity" evidence="1">
    <location>
        <begin position="124"/>
        <end position="137"/>
    </location>
</feature>
<dbReference type="AlphaFoldDB" id="A0A7T3FZU0"/>
<reference evidence="3 4" key="1">
    <citation type="submission" date="2020-12" db="EMBL/GenBank/DDBJ databases">
        <title>Halosimplex halophilum sp. nov. and Halosimplex salinum sp. nov., two new members of the genus Halosimplex.</title>
        <authorList>
            <person name="Cui H.L."/>
        </authorList>
    </citation>
    <scope>NUCLEOTIDE SEQUENCE [LARGE SCALE GENOMIC DNA]</scope>
    <source>
        <strain evidence="3 4">YGH94</strain>
    </source>
</reference>
<evidence type="ECO:0000259" key="2">
    <source>
        <dbReference type="Pfam" id="PF25945"/>
    </source>
</evidence>
<dbReference type="Proteomes" id="UP000595001">
    <property type="component" value="Chromosome"/>
</dbReference>
<feature type="domain" description="DUF7984" evidence="2">
    <location>
        <begin position="138"/>
        <end position="175"/>
    </location>
</feature>
<evidence type="ECO:0000256" key="1">
    <source>
        <dbReference type="SAM" id="MobiDB-lite"/>
    </source>
</evidence>
<protein>
    <recommendedName>
        <fullName evidence="2">DUF7984 domain-containing protein</fullName>
    </recommendedName>
</protein>
<dbReference type="EMBL" id="CP065856">
    <property type="protein sequence ID" value="QPV63745.1"/>
    <property type="molecule type" value="Genomic_DNA"/>
</dbReference>